<protein>
    <submittedName>
        <fullName evidence="1">Uncharacterized protein</fullName>
    </submittedName>
</protein>
<accession>A0A0V1F676</accession>
<organism evidence="1 2">
    <name type="scientific">Trichinella pseudospiralis</name>
    <name type="common">Parasitic roundworm</name>
    <dbReference type="NCBI Taxonomy" id="6337"/>
    <lineage>
        <taxon>Eukaryota</taxon>
        <taxon>Metazoa</taxon>
        <taxon>Ecdysozoa</taxon>
        <taxon>Nematoda</taxon>
        <taxon>Enoplea</taxon>
        <taxon>Dorylaimia</taxon>
        <taxon>Trichinellida</taxon>
        <taxon>Trichinellidae</taxon>
        <taxon>Trichinella</taxon>
    </lineage>
</organism>
<proteinExistence type="predicted"/>
<evidence type="ECO:0000313" key="2">
    <source>
        <dbReference type="Proteomes" id="UP000054995"/>
    </source>
</evidence>
<gene>
    <name evidence="1" type="ORF">T4D_11899</name>
</gene>
<keyword evidence="2" id="KW-1185">Reference proteome</keyword>
<evidence type="ECO:0000313" key="1">
    <source>
        <dbReference type="EMBL" id="KRY81292.1"/>
    </source>
</evidence>
<sequence length="164" mass="18729">MSRPSETQSALTRDEAKQVTCKSIDVLRVLKQAPRSIHLRNNNNKELKQLISKFLSILDGVCRPVKGPPYHFKLRDGVVPSAVKSIGPHWTAHTLFKRIIHKGECNQNQVGSVNCEIWRLQYHCSSILHRLRPVESCPSILFTNSCQWFAGVLQLMPRSQKFVE</sequence>
<reference evidence="1 2" key="1">
    <citation type="submission" date="2015-01" db="EMBL/GenBank/DDBJ databases">
        <title>Evolution of Trichinella species and genotypes.</title>
        <authorList>
            <person name="Korhonen P.K."/>
            <person name="Edoardo P."/>
            <person name="Giuseppe L.R."/>
            <person name="Gasser R.B."/>
        </authorList>
    </citation>
    <scope>NUCLEOTIDE SEQUENCE [LARGE SCALE GENOMIC DNA]</scope>
    <source>
        <strain evidence="1">ISS470</strain>
    </source>
</reference>
<dbReference type="Proteomes" id="UP000054995">
    <property type="component" value="Unassembled WGS sequence"/>
</dbReference>
<dbReference type="AlphaFoldDB" id="A0A0V1F676"/>
<comment type="caution">
    <text evidence="1">The sequence shown here is derived from an EMBL/GenBank/DDBJ whole genome shotgun (WGS) entry which is preliminary data.</text>
</comment>
<dbReference type="OrthoDB" id="6377085at2759"/>
<dbReference type="EMBL" id="JYDT01000244">
    <property type="protein sequence ID" value="KRY81292.1"/>
    <property type="molecule type" value="Genomic_DNA"/>
</dbReference>
<name>A0A0V1F676_TRIPS</name>